<dbReference type="PROSITE" id="PS50031">
    <property type="entry name" value="EH"/>
    <property type="match status" value="1"/>
</dbReference>
<dbReference type="InterPro" id="IPR000261">
    <property type="entry name" value="EH_dom"/>
</dbReference>
<dbReference type="GO" id="GO:0016197">
    <property type="term" value="P:endosomal transport"/>
    <property type="evidence" value="ECO:0007669"/>
    <property type="project" value="TreeGrafter"/>
</dbReference>
<keyword evidence="2" id="KW-0378">Hydrolase</keyword>
<dbReference type="EMBL" id="JAAAID010001896">
    <property type="protein sequence ID" value="KAG0008472.1"/>
    <property type="molecule type" value="Genomic_DNA"/>
</dbReference>
<evidence type="ECO:0000259" key="1">
    <source>
        <dbReference type="PROSITE" id="PS50031"/>
    </source>
</evidence>
<dbReference type="Gene3D" id="1.10.268.20">
    <property type="match status" value="1"/>
</dbReference>
<dbReference type="GO" id="GO:0006897">
    <property type="term" value="P:endocytosis"/>
    <property type="evidence" value="ECO:0007669"/>
    <property type="project" value="TreeGrafter"/>
</dbReference>
<name>A0A9P6SWP4_9FUNG</name>
<protein>
    <submittedName>
        <fullName evidence="2">3-hydroxyisobutyryl-CoA hydrolase</fullName>
    </submittedName>
</protein>
<dbReference type="GO" id="GO:0005737">
    <property type="term" value="C:cytoplasm"/>
    <property type="evidence" value="ECO:0007669"/>
    <property type="project" value="TreeGrafter"/>
</dbReference>
<dbReference type="PANTHER" id="PTHR11216:SF31">
    <property type="entry name" value="AT21416P"/>
    <property type="match status" value="1"/>
</dbReference>
<keyword evidence="3" id="KW-1185">Reference proteome</keyword>
<dbReference type="PANTHER" id="PTHR11216">
    <property type="entry name" value="EH DOMAIN"/>
    <property type="match status" value="1"/>
</dbReference>
<proteinExistence type="predicted"/>
<dbReference type="Gene3D" id="1.10.238.10">
    <property type="entry name" value="EF-hand"/>
    <property type="match status" value="1"/>
</dbReference>
<evidence type="ECO:0000313" key="2">
    <source>
        <dbReference type="EMBL" id="KAG0008472.1"/>
    </source>
</evidence>
<dbReference type="Proteomes" id="UP000703661">
    <property type="component" value="Unassembled WGS sequence"/>
</dbReference>
<evidence type="ECO:0000313" key="3">
    <source>
        <dbReference type="Proteomes" id="UP000703661"/>
    </source>
</evidence>
<organism evidence="2 3">
    <name type="scientific">Entomortierella chlamydospora</name>
    <dbReference type="NCBI Taxonomy" id="101097"/>
    <lineage>
        <taxon>Eukaryota</taxon>
        <taxon>Fungi</taxon>
        <taxon>Fungi incertae sedis</taxon>
        <taxon>Mucoromycota</taxon>
        <taxon>Mortierellomycotina</taxon>
        <taxon>Mortierellomycetes</taxon>
        <taxon>Mortierellales</taxon>
        <taxon>Mortierellaceae</taxon>
        <taxon>Entomortierella</taxon>
    </lineage>
</organism>
<feature type="domain" description="EH" evidence="1">
    <location>
        <begin position="169"/>
        <end position="217"/>
    </location>
</feature>
<reference evidence="2" key="1">
    <citation type="journal article" date="2020" name="Fungal Divers.">
        <title>Resolving the Mortierellaceae phylogeny through synthesis of multi-gene phylogenetics and phylogenomics.</title>
        <authorList>
            <person name="Vandepol N."/>
            <person name="Liber J."/>
            <person name="Desiro A."/>
            <person name="Na H."/>
            <person name="Kennedy M."/>
            <person name="Barry K."/>
            <person name="Grigoriev I.V."/>
            <person name="Miller A.N."/>
            <person name="O'Donnell K."/>
            <person name="Stajich J.E."/>
            <person name="Bonito G."/>
        </authorList>
    </citation>
    <scope>NUCLEOTIDE SEQUENCE</scope>
    <source>
        <strain evidence="2">NRRL 2769</strain>
    </source>
</reference>
<dbReference type="InterPro" id="IPR040990">
    <property type="entry name" value="DUF5600"/>
</dbReference>
<dbReference type="Pfam" id="PF18150">
    <property type="entry name" value="DUF5600"/>
    <property type="match status" value="1"/>
</dbReference>
<gene>
    <name evidence="2" type="primary">EHD3_1</name>
    <name evidence="2" type="ORF">BGZ80_003392</name>
</gene>
<accession>A0A9P6SWP4</accession>
<dbReference type="GO" id="GO:0005886">
    <property type="term" value="C:plasma membrane"/>
    <property type="evidence" value="ECO:0007669"/>
    <property type="project" value="TreeGrafter"/>
</dbReference>
<comment type="caution">
    <text evidence="2">The sequence shown here is derived from an EMBL/GenBank/DDBJ whole genome shotgun (WGS) entry which is preliminary data.</text>
</comment>
<sequence>MDVILNKSDMVNQQQPIRVYGALMWSLGRVIQTPKVMRVYLGSFWMHRPPNAFEDCRGLRDAEQADLLRDLHDLPRNSAIRKVNKIVKRARQAKVHDYTIGHLKKEIPTVFGKAAPQQELIRDLDKDSALCDFPKVEKFRQSLRLYKFESFSKVRVPTLGMVEEALSIDPSKLMHRFPLSIDPVDGRTNGSAAKSYLTSTDLPTKTLAKVWTLADRD</sequence>
<dbReference type="GO" id="GO:0016787">
    <property type="term" value="F:hydrolase activity"/>
    <property type="evidence" value="ECO:0007669"/>
    <property type="project" value="UniProtKB-KW"/>
</dbReference>
<dbReference type="AlphaFoldDB" id="A0A9P6SWP4"/>